<reference evidence="2" key="1">
    <citation type="submission" date="2019-07" db="EMBL/GenBank/DDBJ databases">
        <authorList>
            <person name="Dittberner H."/>
        </authorList>
    </citation>
    <scope>NUCLEOTIDE SEQUENCE [LARGE SCALE GENOMIC DNA]</scope>
</reference>
<evidence type="ECO:0000313" key="2">
    <source>
        <dbReference type="EMBL" id="VVB08906.1"/>
    </source>
</evidence>
<feature type="compositionally biased region" description="Polar residues" evidence="1">
    <location>
        <begin position="36"/>
        <end position="50"/>
    </location>
</feature>
<proteinExistence type="predicted"/>
<feature type="compositionally biased region" description="Polar residues" evidence="1">
    <location>
        <begin position="1"/>
        <end position="15"/>
    </location>
</feature>
<dbReference type="Proteomes" id="UP000489600">
    <property type="component" value="Unassembled WGS sequence"/>
</dbReference>
<sequence length="94" mass="10200">MSSGSSKLETQSRVVSSWLRPHTKVISEKEKGNESPGDSGNSVAGLSKSGTDVAEPNPLVVDEFRLLDEPLEVKTEPNEFETAVHTEAYKRSLA</sequence>
<organism evidence="2 3">
    <name type="scientific">Arabis nemorensis</name>
    <dbReference type="NCBI Taxonomy" id="586526"/>
    <lineage>
        <taxon>Eukaryota</taxon>
        <taxon>Viridiplantae</taxon>
        <taxon>Streptophyta</taxon>
        <taxon>Embryophyta</taxon>
        <taxon>Tracheophyta</taxon>
        <taxon>Spermatophyta</taxon>
        <taxon>Magnoliopsida</taxon>
        <taxon>eudicotyledons</taxon>
        <taxon>Gunneridae</taxon>
        <taxon>Pentapetalae</taxon>
        <taxon>rosids</taxon>
        <taxon>malvids</taxon>
        <taxon>Brassicales</taxon>
        <taxon>Brassicaceae</taxon>
        <taxon>Arabideae</taxon>
        <taxon>Arabis</taxon>
    </lineage>
</organism>
<keyword evidence="3" id="KW-1185">Reference proteome</keyword>
<evidence type="ECO:0000256" key="1">
    <source>
        <dbReference type="SAM" id="MobiDB-lite"/>
    </source>
</evidence>
<accession>A0A565C5G7</accession>
<dbReference type="EMBL" id="CABITT030000006">
    <property type="protein sequence ID" value="VVB08906.1"/>
    <property type="molecule type" value="Genomic_DNA"/>
</dbReference>
<name>A0A565C5G7_9BRAS</name>
<feature type="region of interest" description="Disordered" evidence="1">
    <location>
        <begin position="1"/>
        <end position="55"/>
    </location>
</feature>
<gene>
    <name evidence="2" type="ORF">ANE_LOCUS19350</name>
</gene>
<dbReference type="AlphaFoldDB" id="A0A565C5G7"/>
<evidence type="ECO:0000313" key="3">
    <source>
        <dbReference type="Proteomes" id="UP000489600"/>
    </source>
</evidence>
<comment type="caution">
    <text evidence="2">The sequence shown here is derived from an EMBL/GenBank/DDBJ whole genome shotgun (WGS) entry which is preliminary data.</text>
</comment>
<protein>
    <submittedName>
        <fullName evidence="2">Uncharacterized protein</fullName>
    </submittedName>
</protein>